<comment type="caution">
    <text evidence="3">The sequence shown here is derived from an EMBL/GenBank/DDBJ whole genome shotgun (WGS) entry which is preliminary data.</text>
</comment>
<evidence type="ECO:0000313" key="4">
    <source>
        <dbReference type="Proteomes" id="UP000541969"/>
    </source>
</evidence>
<dbReference type="GO" id="GO:0006289">
    <property type="term" value="P:nucleotide-excision repair"/>
    <property type="evidence" value="ECO:0007669"/>
    <property type="project" value="TreeGrafter"/>
</dbReference>
<feature type="compositionally biased region" description="Acidic residues" evidence="1">
    <location>
        <begin position="90"/>
        <end position="104"/>
    </location>
</feature>
<dbReference type="PANTHER" id="PTHR47957:SF3">
    <property type="entry name" value="ATP-DEPENDENT HELICASE HRQ1"/>
    <property type="match status" value="1"/>
</dbReference>
<accession>A0A853CCN8</accession>
<protein>
    <recommendedName>
        <fullName evidence="2">Helicase C-terminal domain-containing protein</fullName>
    </recommendedName>
</protein>
<dbReference type="EMBL" id="JACBZT010000001">
    <property type="protein sequence ID" value="NYJ03923.1"/>
    <property type="molecule type" value="Genomic_DNA"/>
</dbReference>
<dbReference type="InterPro" id="IPR001650">
    <property type="entry name" value="Helicase_C-like"/>
</dbReference>
<dbReference type="GO" id="GO:0043138">
    <property type="term" value="F:3'-5' DNA helicase activity"/>
    <property type="evidence" value="ECO:0007669"/>
    <property type="project" value="TreeGrafter"/>
</dbReference>
<keyword evidence="4" id="KW-1185">Reference proteome</keyword>
<evidence type="ECO:0000313" key="3">
    <source>
        <dbReference type="EMBL" id="NYJ03923.1"/>
    </source>
</evidence>
<dbReference type="CDD" id="cd18785">
    <property type="entry name" value="SF2_C"/>
    <property type="match status" value="1"/>
</dbReference>
<organism evidence="3 4">
    <name type="scientific">Petropleomorpha daqingensis</name>
    <dbReference type="NCBI Taxonomy" id="2026353"/>
    <lineage>
        <taxon>Bacteria</taxon>
        <taxon>Bacillati</taxon>
        <taxon>Actinomycetota</taxon>
        <taxon>Actinomycetes</taxon>
        <taxon>Geodermatophilales</taxon>
        <taxon>Geodermatophilaceae</taxon>
        <taxon>Petropleomorpha</taxon>
    </lineage>
</organism>
<feature type="domain" description="Helicase C-terminal" evidence="2">
    <location>
        <begin position="872"/>
        <end position="1068"/>
    </location>
</feature>
<dbReference type="NCBIfam" id="NF038325">
    <property type="entry name" value="DISARM_DrmAS"/>
    <property type="match status" value="1"/>
</dbReference>
<gene>
    <name evidence="3" type="ORF">GGQ55_000201</name>
</gene>
<dbReference type="Gene3D" id="3.40.50.300">
    <property type="entry name" value="P-loop containing nucleotide triphosphate hydrolases"/>
    <property type="match status" value="1"/>
</dbReference>
<dbReference type="RefSeq" id="WP_218859110.1">
    <property type="nucleotide sequence ID" value="NZ_JACBZT010000001.1"/>
</dbReference>
<name>A0A853CCN8_9ACTN</name>
<dbReference type="GO" id="GO:0036297">
    <property type="term" value="P:interstrand cross-link repair"/>
    <property type="evidence" value="ECO:0007669"/>
    <property type="project" value="TreeGrafter"/>
</dbReference>
<evidence type="ECO:0000256" key="1">
    <source>
        <dbReference type="SAM" id="MobiDB-lite"/>
    </source>
</evidence>
<dbReference type="PROSITE" id="PS51194">
    <property type="entry name" value="HELICASE_CTER"/>
    <property type="match status" value="1"/>
</dbReference>
<dbReference type="AlphaFoldDB" id="A0A853CCN8"/>
<dbReference type="Pfam" id="PF00271">
    <property type="entry name" value="Helicase_C"/>
    <property type="match status" value="1"/>
</dbReference>
<reference evidence="3 4" key="1">
    <citation type="submission" date="2020-07" db="EMBL/GenBank/DDBJ databases">
        <title>Sequencing the genomes of 1000 actinobacteria strains.</title>
        <authorList>
            <person name="Klenk H.-P."/>
        </authorList>
    </citation>
    <scope>NUCLEOTIDE SEQUENCE [LARGE SCALE GENOMIC DNA]</scope>
    <source>
        <strain evidence="3 4">DSM 104001</strain>
    </source>
</reference>
<proteinExistence type="predicted"/>
<dbReference type="InterPro" id="IPR027417">
    <property type="entry name" value="P-loop_NTPase"/>
</dbReference>
<sequence length="1227" mass="133185">MATSVDVRNELHRLLVNDLVGPWGGPAETVVGNPRGRYLAGALAPVKVDSTAPVESPDFSATANLSDLRAVEAPLLTVVDEDTPGVPEAPDLDVTESDDPEEADDKGPASKLIAPSSMGLRFRIAPGGSGLTLIARWGAYAARREMDEDGYTRTYYDRTPHEYAVSVATGQLVPGANLDLPVLEYAGSVEVSLSVEVLADGDGTLIVEVALQNRRVTDGNLPPRQWLFQAELEVAASDSSDAFLAIHDPLKSLTVGLDEEEQRLELLYRDRLEFAIGRTCSATWSTVPPSPDGVWQRDLAEGSRSANRVKTTWVPEAEIPQTIPSGVEGTELSMKNLASASQPEVIEGLAPLLAGYRDWLIKRKADVRGLPEHLRAVGEIAIEDATAAADRLEEGLALLGSDVDAFRAFQFMNRVMADQRVHSQVAQARSEDAALSIAAATKKVSDKGEAAASWRHFQIGFILMQLPALTDPTSPRRSSEAARAELLFFPTGGGKTEAYLGLAAYTFAIRRRQGVVQSPDGPLDGGDGVAVLMRYTLRLLTTQQFQRATALVCAAELIRREDPEAWGTEPFRIGLWVGSNVSPKSFTEAEEQISAAVASEGRPYGVTVLQLQRCPWCGSPISPKQHIRLDKARRRVLVHCGARLGTECPFAEGGTVEDGLPVLTVDEEIYRYPPSFLLATVDKFARIAREGQAASLFGHVAQRCPRHGYRHPDTPVAVCTGTSHNASGALPKVTVQAAPRLRPPDLVIQDELHLITGALGTAVGLFEVAVDTLCSWQRGADVATADPVRPMVVASTATSRNAENQVLRLYGRGVEIFPPQVVDISDTYFSKEVPVSAEHPGRRYLGVCAHGAKLTLAEIRVSEILLLAGQKLFDQHHDVADPYMTLVGYFSATRELAGMRRYLDDDVTTRITNPDKGSGYPRRGTWGLEIGELTSRVSSTDITKTLDRLSAPFDEDWDTTQAHNNHAALRKADKAVPKRAGERPYDVVLATSMLQVGVDVGRLGLMLVVGQPKNTAEYIQASSRVGRVADKPGLVVTLANRSRPRDMAHYEQFEHDHRTFYAHVEALSVTPYSDSSLERGLTGVLVSIARVLDVGRTASFSPQAGAWSITSRFSTLQNLVEVIARRAAGSDADDRVQEIKNKLTRRLDAWYKKAKAVPDIDYTGPGGLLVSPEDGPAFGDDMYLRVANSMREVQPEISLIVRSYGDRVAEPDPPGAPAWVFPSEVDA</sequence>
<dbReference type="SUPFAM" id="SSF52540">
    <property type="entry name" value="P-loop containing nucleoside triphosphate hydrolases"/>
    <property type="match status" value="1"/>
</dbReference>
<feature type="region of interest" description="Disordered" evidence="1">
    <location>
        <begin position="80"/>
        <end position="110"/>
    </location>
</feature>
<dbReference type="Proteomes" id="UP000541969">
    <property type="component" value="Unassembled WGS sequence"/>
</dbReference>
<dbReference type="PANTHER" id="PTHR47957">
    <property type="entry name" value="ATP-DEPENDENT HELICASE HRQ1"/>
    <property type="match status" value="1"/>
</dbReference>
<evidence type="ECO:0000259" key="2">
    <source>
        <dbReference type="PROSITE" id="PS51194"/>
    </source>
</evidence>